<dbReference type="InterPro" id="IPR025833">
    <property type="entry name" value="GDYXXLXY"/>
</dbReference>
<protein>
    <submittedName>
        <fullName evidence="4">GDYXXLXY domain-containing protein</fullName>
    </submittedName>
</protein>
<name>A0A9X2AMQ2_9BURK</name>
<feature type="domain" description="DUF4401" evidence="3">
    <location>
        <begin position="372"/>
        <end position="709"/>
    </location>
</feature>
<dbReference type="Pfam" id="PF14351">
    <property type="entry name" value="DUF4401"/>
    <property type="match status" value="1"/>
</dbReference>
<keyword evidence="1" id="KW-1133">Transmembrane helix</keyword>
<feature type="transmembrane region" description="Helical" evidence="1">
    <location>
        <begin position="435"/>
        <end position="452"/>
    </location>
</feature>
<feature type="transmembrane region" description="Helical" evidence="1">
    <location>
        <begin position="211"/>
        <end position="230"/>
    </location>
</feature>
<keyword evidence="5" id="KW-1185">Reference proteome</keyword>
<feature type="transmembrane region" description="Helical" evidence="1">
    <location>
        <begin position="290"/>
        <end position="312"/>
    </location>
</feature>
<dbReference type="InterPro" id="IPR025513">
    <property type="entry name" value="DUF4401"/>
</dbReference>
<feature type="transmembrane region" description="Helical" evidence="1">
    <location>
        <begin position="661"/>
        <end position="680"/>
    </location>
</feature>
<comment type="caution">
    <text evidence="4">The sequence shown here is derived from an EMBL/GenBank/DDBJ whole genome shotgun (WGS) entry which is preliminary data.</text>
</comment>
<feature type="domain" description="DUF2157" evidence="2">
    <location>
        <begin position="10"/>
        <end position="147"/>
    </location>
</feature>
<dbReference type="Proteomes" id="UP001139447">
    <property type="component" value="Unassembled WGS sequence"/>
</dbReference>
<feature type="transmembrane region" description="Helical" evidence="1">
    <location>
        <begin position="74"/>
        <end position="90"/>
    </location>
</feature>
<evidence type="ECO:0000259" key="2">
    <source>
        <dbReference type="Pfam" id="PF09925"/>
    </source>
</evidence>
<feature type="transmembrane region" description="Helical" evidence="1">
    <location>
        <begin position="728"/>
        <end position="748"/>
    </location>
</feature>
<feature type="transmembrane region" description="Helical" evidence="1">
    <location>
        <begin position="236"/>
        <end position="252"/>
    </location>
</feature>
<feature type="transmembrane region" description="Helical" evidence="1">
    <location>
        <begin position="510"/>
        <end position="529"/>
    </location>
</feature>
<feature type="transmembrane region" description="Helical" evidence="1">
    <location>
        <begin position="627"/>
        <end position="655"/>
    </location>
</feature>
<dbReference type="RefSeq" id="WP_243306542.1">
    <property type="nucleotide sequence ID" value="NZ_JALGBI010000001.1"/>
</dbReference>
<feature type="transmembrane region" description="Helical" evidence="1">
    <location>
        <begin position="458"/>
        <end position="475"/>
    </location>
</feature>
<keyword evidence="1" id="KW-0812">Transmembrane</keyword>
<dbReference type="AlphaFoldDB" id="A0A9X2AMQ2"/>
<reference evidence="4" key="1">
    <citation type="submission" date="2022-03" db="EMBL/GenBank/DDBJ databases">
        <authorList>
            <person name="Woo C.Y."/>
        </authorList>
    </citation>
    <scope>NUCLEOTIDE SEQUENCE</scope>
    <source>
        <strain evidence="4">CYS-02</strain>
    </source>
</reference>
<feature type="transmembrane region" description="Helical" evidence="1">
    <location>
        <begin position="692"/>
        <end position="708"/>
    </location>
</feature>
<organism evidence="4 5">
    <name type="scientific">Variovorax terrae</name>
    <dbReference type="NCBI Taxonomy" id="2923278"/>
    <lineage>
        <taxon>Bacteria</taxon>
        <taxon>Pseudomonadati</taxon>
        <taxon>Pseudomonadota</taxon>
        <taxon>Betaproteobacteria</taxon>
        <taxon>Burkholderiales</taxon>
        <taxon>Comamonadaceae</taxon>
        <taxon>Variovorax</taxon>
    </lineage>
</organism>
<feature type="transmembrane region" description="Helical" evidence="1">
    <location>
        <begin position="259"/>
        <end position="278"/>
    </location>
</feature>
<evidence type="ECO:0000256" key="1">
    <source>
        <dbReference type="SAM" id="Phobius"/>
    </source>
</evidence>
<feature type="transmembrane region" description="Helical" evidence="1">
    <location>
        <begin position="126"/>
        <end position="143"/>
    </location>
</feature>
<proteinExistence type="predicted"/>
<dbReference type="Pfam" id="PF09925">
    <property type="entry name" value="DUF2157"/>
    <property type="match status" value="1"/>
</dbReference>
<feature type="transmembrane region" description="Helical" evidence="1">
    <location>
        <begin position="40"/>
        <end position="62"/>
    </location>
</feature>
<feature type="transmembrane region" description="Helical" evidence="1">
    <location>
        <begin position="405"/>
        <end position="423"/>
    </location>
</feature>
<dbReference type="InterPro" id="IPR018677">
    <property type="entry name" value="DUF2157"/>
</dbReference>
<accession>A0A9X2AMQ2</accession>
<dbReference type="Pfam" id="PF14345">
    <property type="entry name" value="GDYXXLXY"/>
    <property type="match status" value="1"/>
</dbReference>
<gene>
    <name evidence="4" type="ORF">MMF98_12200</name>
</gene>
<feature type="transmembrane region" description="Helical" evidence="1">
    <location>
        <begin position="599"/>
        <end position="620"/>
    </location>
</feature>
<dbReference type="EMBL" id="JALGBI010000001">
    <property type="protein sequence ID" value="MCJ0763968.1"/>
    <property type="molecule type" value="Genomic_DNA"/>
</dbReference>
<sequence>MDLRLALYELAHRHRLTPQAQRQLFDAAQLEQEPASLAPWFWRSVAVLAAALGGLGVILWIAANWDTLGRFGRFALLQGFVLATGLGAAWRPAARAPLGLLALLGTGGLFAYFGQTYQTGADPWQLFALWAALALPLCLAARSDVLWAPWALVAMTAISLWTHAHTGHRWRVEPGDLGTHGLAWAAAALLVLALGGAARRITGAGPWAGRTAATLAVAMVTFTAIGGLFYETVAPHYLLGLLLLAAACALFARRRGFEIYGLSAAALGLNALVVAGLVRLLFSDHHGEPIGALLLIGLASAGLLAASVNGILRLARRPANLPPEPAGAAREAPAPQVAAPRAGDRLGAALQAAIESGVLPAEARRPDSETRPWPVVVLTALGAWLAAVPLLGVVGLLLGDLLSRGAGPYLVGLLVLAGAAVVLRTRDVPVFFEQLAVPALLVGGGSLGFGAFRDLPVQAAAALLAAMALVLAWALRRPWLRGLLGATAAVLVMRALSPDPWLGFGRRDTTTPWLVLHAVLALWLLALAAQRQGLNGGARAPWAAALESIATGWLLATLAGLAWFSGMSFLVGGTLGNGLAADITRELGTRTRATGPSALLLPAASVGLALLATALAGRAWPSLRRPLCAAVGGVLVALAACLPALGGVLLAAALTATTQRWRLAAAAALAAAWIVGSFYYQLQWPLATKAMMLAAAGALLGAIAWLAWRRDAHARAPERPAPAGPQRAPMLVALGLVATLAVANFAIWQKERLIAHGQPVYVELAPVDPRSLMQGDYMRLNFRIPDGVRHELDSLDSLVALGRPQAMARRDARGVATLLRLQAPGAPLAADEFLIELSPKDGRWILVSDAWYFREGDAARWAAARYGEFRVLPDGTALLVGMADERLQPIRP</sequence>
<feature type="transmembrane region" description="Helical" evidence="1">
    <location>
        <begin position="96"/>
        <end position="114"/>
    </location>
</feature>
<keyword evidence="1" id="KW-0472">Membrane</keyword>
<feature type="transmembrane region" description="Helical" evidence="1">
    <location>
        <begin position="541"/>
        <end position="564"/>
    </location>
</feature>
<feature type="transmembrane region" description="Helical" evidence="1">
    <location>
        <begin position="181"/>
        <end position="199"/>
    </location>
</feature>
<evidence type="ECO:0000259" key="3">
    <source>
        <dbReference type="Pfam" id="PF14351"/>
    </source>
</evidence>
<feature type="transmembrane region" description="Helical" evidence="1">
    <location>
        <begin position="373"/>
        <end position="399"/>
    </location>
</feature>
<evidence type="ECO:0000313" key="4">
    <source>
        <dbReference type="EMBL" id="MCJ0763968.1"/>
    </source>
</evidence>
<evidence type="ECO:0000313" key="5">
    <source>
        <dbReference type="Proteomes" id="UP001139447"/>
    </source>
</evidence>